<name>A0A7J6T0T8_PEROL</name>
<dbReference type="AlphaFoldDB" id="A0A7J6T0T8"/>
<organism evidence="1 2">
    <name type="scientific">Perkinsus olseni</name>
    <name type="common">Perkinsus atlanticus</name>
    <dbReference type="NCBI Taxonomy" id="32597"/>
    <lineage>
        <taxon>Eukaryota</taxon>
        <taxon>Sar</taxon>
        <taxon>Alveolata</taxon>
        <taxon>Perkinsozoa</taxon>
        <taxon>Perkinsea</taxon>
        <taxon>Perkinsida</taxon>
        <taxon>Perkinsidae</taxon>
        <taxon>Perkinsus</taxon>
    </lineage>
</organism>
<dbReference type="Proteomes" id="UP000574390">
    <property type="component" value="Unassembled WGS sequence"/>
</dbReference>
<evidence type="ECO:0000313" key="1">
    <source>
        <dbReference type="EMBL" id="KAF4738010.1"/>
    </source>
</evidence>
<comment type="caution">
    <text evidence="1">The sequence shown here is derived from an EMBL/GenBank/DDBJ whole genome shotgun (WGS) entry which is preliminary data.</text>
</comment>
<evidence type="ECO:0000313" key="2">
    <source>
        <dbReference type="Proteomes" id="UP000574390"/>
    </source>
</evidence>
<protein>
    <submittedName>
        <fullName evidence="1">Uncharacterized protein</fullName>
    </submittedName>
</protein>
<dbReference type="EMBL" id="JABANM010011244">
    <property type="protein sequence ID" value="KAF4738010.1"/>
    <property type="molecule type" value="Genomic_DNA"/>
</dbReference>
<feature type="non-terminal residue" evidence="1">
    <location>
        <position position="236"/>
    </location>
</feature>
<proteinExistence type="predicted"/>
<accession>A0A7J6T0T8</accession>
<gene>
    <name evidence="1" type="ORF">FOZ62_006468</name>
</gene>
<reference evidence="1 2" key="1">
    <citation type="submission" date="2020-04" db="EMBL/GenBank/DDBJ databases">
        <title>Perkinsus olseni comparative genomics.</title>
        <authorList>
            <person name="Bogema D.R."/>
        </authorList>
    </citation>
    <scope>NUCLEOTIDE SEQUENCE [LARGE SCALE GENOMIC DNA]</scope>
    <source>
        <strain evidence="1">ATCC PRA-205</strain>
    </source>
</reference>
<sequence length="236" mass="27516">TVIGYLERPEDGQLRVIDVSRVKYPLRNNSCILFDALFDQEALGEFNNFQMKGFRQGANPTAMTPSPLKRHLMRSFGLRTLHEYVQKFTDDSKLYVEDGLRAKQNNMSLHCLVYLRRSDVNQAFRLTAFSAKLTTTTDKFKRLVKPKLNADRLYDLLSNAEEAASETVYCWWREDYTKTYHRQLASYSNYVLHARGNGTPDTWPVRYVSSEAINMFLVNLINVFHWLVNGTMKYED</sequence>